<dbReference type="Gene3D" id="3.40.50.300">
    <property type="entry name" value="P-loop containing nucleotide triphosphate hydrolases"/>
    <property type="match status" value="1"/>
</dbReference>
<name>A0ABX1RAT3_9PSEU</name>
<evidence type="ECO:0000256" key="3">
    <source>
        <dbReference type="RuleBase" id="RU003651"/>
    </source>
</evidence>
<evidence type="ECO:0000313" key="5">
    <source>
        <dbReference type="EMBL" id="NMH77137.1"/>
    </source>
</evidence>
<dbReference type="InterPro" id="IPR003959">
    <property type="entry name" value="ATPase_AAA_core"/>
</dbReference>
<dbReference type="EMBL" id="JAAXKY010000018">
    <property type="protein sequence ID" value="NMH77137.1"/>
    <property type="molecule type" value="Genomic_DNA"/>
</dbReference>
<dbReference type="InterPro" id="IPR003593">
    <property type="entry name" value="AAA+_ATPase"/>
</dbReference>
<evidence type="ECO:0000259" key="4">
    <source>
        <dbReference type="SMART" id="SM00382"/>
    </source>
</evidence>
<protein>
    <submittedName>
        <fullName evidence="5">ATP-binding protein</fullName>
    </submittedName>
</protein>
<sequence length="411" mass="44391">MSDAEPLIISLQGAVAAMPQDRSLRLHLAELLVEGNRPHDALPHITHLLGADPADQHALALLARVTNLLVGTAPAAKTEAASPGPAERSPGVDAFDWSAAEAEVRDLAPPMFIDGSSDGPDEPDVVERPQVRLADVGGMQQVKDRLEAAFLAPMRNPELRRLYGKSLRGGLLLYGPPGCGKTFLARAVAGELGAAFFTVSLADVLDIYIGASERNLADIFRTVRANTPCVLFLDEVDALAQKRSQVRGSAMRGTVNQLLTELDDVLGSNDGVFVLAATNAPWDVDPAVRRPGRLDRMLLVLPPDASAREAILRYHLRDRPLSGIDLAKIVRRTDGFSGADLAHLCESAAEKALLDSVRSGEIRMIDQRDIDRALKEVQPSTGAWLQEARNVAQFSNASGDYDDLVAYLRRR</sequence>
<dbReference type="InterPro" id="IPR050168">
    <property type="entry name" value="AAA_ATPase_domain"/>
</dbReference>
<reference evidence="5 6" key="1">
    <citation type="submission" date="2020-04" db="EMBL/GenBank/DDBJ databases">
        <authorList>
            <person name="Klaysubun C."/>
            <person name="Duangmal K."/>
            <person name="Lipun K."/>
        </authorList>
    </citation>
    <scope>NUCLEOTIDE SEQUENCE [LARGE SCALE GENOMIC DNA]</scope>
    <source>
        <strain evidence="5 6">JCM 11839</strain>
    </source>
</reference>
<dbReference type="Gene3D" id="1.10.8.60">
    <property type="match status" value="1"/>
</dbReference>
<organism evidence="5 6">
    <name type="scientific">Pseudonocardia xinjiangensis</name>
    <dbReference type="NCBI Taxonomy" id="75289"/>
    <lineage>
        <taxon>Bacteria</taxon>
        <taxon>Bacillati</taxon>
        <taxon>Actinomycetota</taxon>
        <taxon>Actinomycetes</taxon>
        <taxon>Pseudonocardiales</taxon>
        <taxon>Pseudonocardiaceae</taxon>
        <taxon>Pseudonocardia</taxon>
    </lineage>
</organism>
<dbReference type="Pfam" id="PF17862">
    <property type="entry name" value="AAA_lid_3"/>
    <property type="match status" value="1"/>
</dbReference>
<keyword evidence="2 3" id="KW-0067">ATP-binding</keyword>
<evidence type="ECO:0000256" key="2">
    <source>
        <dbReference type="ARBA" id="ARBA00022840"/>
    </source>
</evidence>
<accession>A0ABX1RAT3</accession>
<dbReference type="GO" id="GO:0005524">
    <property type="term" value="F:ATP binding"/>
    <property type="evidence" value="ECO:0007669"/>
    <property type="project" value="UniProtKB-KW"/>
</dbReference>
<dbReference type="SUPFAM" id="SSF52540">
    <property type="entry name" value="P-loop containing nucleoside triphosphate hydrolases"/>
    <property type="match status" value="1"/>
</dbReference>
<dbReference type="Pfam" id="PF00004">
    <property type="entry name" value="AAA"/>
    <property type="match status" value="1"/>
</dbReference>
<dbReference type="Proteomes" id="UP001296706">
    <property type="component" value="Unassembled WGS sequence"/>
</dbReference>
<comment type="caution">
    <text evidence="5">The sequence shown here is derived from an EMBL/GenBank/DDBJ whole genome shotgun (WGS) entry which is preliminary data.</text>
</comment>
<dbReference type="SMART" id="SM00382">
    <property type="entry name" value="AAA"/>
    <property type="match status" value="1"/>
</dbReference>
<keyword evidence="1 3" id="KW-0547">Nucleotide-binding</keyword>
<dbReference type="PANTHER" id="PTHR23077:SF171">
    <property type="entry name" value="NUCLEAR VALOSIN-CONTAINING PROTEIN-LIKE"/>
    <property type="match status" value="1"/>
</dbReference>
<gene>
    <name evidence="5" type="ORF">HF577_08520</name>
</gene>
<dbReference type="InterPro" id="IPR027417">
    <property type="entry name" value="P-loop_NTPase"/>
</dbReference>
<evidence type="ECO:0000313" key="6">
    <source>
        <dbReference type="Proteomes" id="UP001296706"/>
    </source>
</evidence>
<comment type="similarity">
    <text evidence="3">Belongs to the AAA ATPase family.</text>
</comment>
<dbReference type="PROSITE" id="PS00674">
    <property type="entry name" value="AAA"/>
    <property type="match status" value="1"/>
</dbReference>
<dbReference type="PANTHER" id="PTHR23077">
    <property type="entry name" value="AAA-FAMILY ATPASE"/>
    <property type="match status" value="1"/>
</dbReference>
<dbReference type="InterPro" id="IPR041569">
    <property type="entry name" value="AAA_lid_3"/>
</dbReference>
<evidence type="ECO:0000256" key="1">
    <source>
        <dbReference type="ARBA" id="ARBA00022741"/>
    </source>
</evidence>
<dbReference type="InterPro" id="IPR003960">
    <property type="entry name" value="ATPase_AAA_CS"/>
</dbReference>
<keyword evidence="6" id="KW-1185">Reference proteome</keyword>
<proteinExistence type="inferred from homology"/>
<feature type="domain" description="AAA+ ATPase" evidence="4">
    <location>
        <begin position="167"/>
        <end position="304"/>
    </location>
</feature>
<dbReference type="RefSeq" id="WP_169395207.1">
    <property type="nucleotide sequence ID" value="NZ_BAAAJH010000004.1"/>
</dbReference>